<dbReference type="Pfam" id="PF13517">
    <property type="entry name" value="FG-GAP_3"/>
    <property type="match status" value="1"/>
</dbReference>
<feature type="compositionally biased region" description="Low complexity" evidence="6">
    <location>
        <begin position="1152"/>
        <end position="1162"/>
    </location>
</feature>
<dbReference type="InterPro" id="IPR013517">
    <property type="entry name" value="FG-GAP"/>
</dbReference>
<dbReference type="SUPFAM" id="SSF69318">
    <property type="entry name" value="Integrin alpha N-terminal domain"/>
    <property type="match status" value="1"/>
</dbReference>
<feature type="compositionally biased region" description="Basic and acidic residues" evidence="6">
    <location>
        <begin position="1135"/>
        <end position="1151"/>
    </location>
</feature>
<keyword evidence="9" id="KW-1185">Reference proteome</keyword>
<keyword evidence="2" id="KW-0964">Secreted</keyword>
<dbReference type="Proteomes" id="UP000183760">
    <property type="component" value="Unassembled WGS sequence"/>
</dbReference>
<feature type="region of interest" description="Disordered" evidence="6">
    <location>
        <begin position="1135"/>
        <end position="1162"/>
    </location>
</feature>
<dbReference type="EMBL" id="FOIB01000004">
    <property type="protein sequence ID" value="SET98195.1"/>
    <property type="molecule type" value="Genomic_DNA"/>
</dbReference>
<evidence type="ECO:0000313" key="8">
    <source>
        <dbReference type="EMBL" id="SET98195.1"/>
    </source>
</evidence>
<dbReference type="Pfam" id="PF25023">
    <property type="entry name" value="TEN_YD-shell"/>
    <property type="match status" value="1"/>
</dbReference>
<dbReference type="RefSeq" id="WP_074953346.1">
    <property type="nucleotide sequence ID" value="NZ_FOIB01000004.1"/>
</dbReference>
<evidence type="ECO:0000256" key="4">
    <source>
        <dbReference type="ARBA" id="ARBA00022737"/>
    </source>
</evidence>
<protein>
    <submittedName>
        <fullName evidence="8">RHS repeat-associated core domain-containing protein</fullName>
    </submittedName>
</protein>
<evidence type="ECO:0000256" key="3">
    <source>
        <dbReference type="ARBA" id="ARBA00022729"/>
    </source>
</evidence>
<comment type="subcellular location">
    <subcellularLocation>
        <location evidence="1">Secreted</location>
    </subcellularLocation>
</comment>
<evidence type="ECO:0000256" key="6">
    <source>
        <dbReference type="SAM" id="MobiDB-lite"/>
    </source>
</evidence>
<dbReference type="NCBIfam" id="TIGR03696">
    <property type="entry name" value="Rhs_assc_core"/>
    <property type="match status" value="1"/>
</dbReference>
<evidence type="ECO:0000256" key="1">
    <source>
        <dbReference type="ARBA" id="ARBA00004613"/>
    </source>
</evidence>
<evidence type="ECO:0000256" key="5">
    <source>
        <dbReference type="ARBA" id="ARBA00023026"/>
    </source>
</evidence>
<feature type="domain" description="Teneurin-like YD-shell" evidence="7">
    <location>
        <begin position="1683"/>
        <end position="1968"/>
    </location>
</feature>
<dbReference type="Gene3D" id="2.180.10.10">
    <property type="entry name" value="RHS repeat-associated core"/>
    <property type="match status" value="2"/>
</dbReference>
<accession>A0ABY1CEI8</accession>
<keyword evidence="4" id="KW-0677">Repeat</keyword>
<keyword evidence="5" id="KW-0843">Virulence</keyword>
<sequence>MLFFYGTQLLSGCVPAGSPSDEPGAAGEVARARAALDNVPFELRSDTILPTTSATPEAPGITPFTADVTPGGSAAVSIPLWVPPGRAGIQPSLSIVYDSQGSDGLLGPGFNLAGLSQITLCSNSFARDGKLHAADTRHWMLPGGVQDYTRVYCLDGTRLVGSTWDKFTTESDPSTSITITGGNHLEALTFEVRGRDGLIRTYGRTTTVSGAQRDDALVRGFHSKPIRGANNTVASEDNQAVTLTWALASVRDRFGNRMDVHYDQAPAIDASSVAWHRPSRITYTGFRREAVNPETGSTQVTVEEGQREVTFEYESRPDTFTGYLSGVKVGRDFRLARINMMGPGLAPGASTLSKVPLRSYRLKYYQGTVSQRSLLTELRECDGAEVCKTPVRFDWEQGSWDFDYPTPINVSNAKSGAGLSAFGLGAGRQGLAYFTGSVLVQERDLEPPEYVTDVTIQNWEDRMRLLQYPDAASTTLDSSEASGLVLWYPYLDADGGPFGGGDSNRFCGNRAERNLFPLVTDWDGSGRSSVVGLSCAWNVFPGSPFLTPAYAHQVSRAVNEIHWVGSELNPQYWLDVDGDRRNERVWVGRHQVDLEDTSNPNSQVVRRVVITQPIPSTMRPPMVSSTRANTMSPALYAQSSRLGARVVDLDGTGKLSLVGLGSHPDFSTFLDAVSFREVTSGSTTAGQLNIVPTTLRRPPALPFFFPSLYAFTFDFIDVNGDGLQDAVTLGQMKATDTRMKLLVQFNTGKGFTEVRERELPESFNTTLLGAKTEHGDFDGDGRVDLAIFRSGHPIQLLLAGTQGEFTQLLNLSIPSSGDNREWAQVIDVNNDGLLDLTYRMGNELRIARRQKPVDELKRVHGNVQLATYQGYSGLSYSFDYAPLSQAYPHGAVTPSEPLYSRSYTETTTKPWLRLAPESMRVVSRMSVNSNEQRIQSWRHLYRNGLSDTRGLGWKGFGQRIVIDEVTGARTTTTYDNVSAVEGTERKAMAPLAHLPVEELTEIPLDANTRLETKRQWTYSRTTQAYTPAYQQYATRITETVNERRGGTLTPVSETETLTTLDAYGTPVSRTVLTHGALTTEQEKVVTTPDFDTATWLPRGTWTVTTSWMSCGRLPPNSTGCAGQPDAANVRTMAVTHDEQGQVKSTENEPSRSTETSTATTSETYLKTTFARNAKGLVEQVSQQGANGVTRAETVTYDSVDQTQLASTTDAQGLTWRYLFHPGLGVLAQTKDPNDAHVRLQYDGFGRQRIVTPLYQGPSAAPANRSIVETFYEWNGTLPQHRTRVATGNGVFDETLTRFDTMGRPVTTQSPRFDGQPVTTTLTYDVLGRVVKTELPRTSTEPPTWELQEYDALGRVTARRFADGSTGPNGRLVEGITYSAALPYSAQATSTDALGQVKKSLTDFRGLMVEATEALGTAKAATMKYSYGPFGRLEHTDDPANHRSSRFYDAAGRLERTVDPNSGTRLFAYNAFGELKSHADAPEGAAGRITTTYARDLLGRVLTATNPSESLQYWYDEGPGGKGRLTRASRTPAGTSVEAVDTAYLYDVFGRETGLAQKVAGTTRSLGREYDDYGRVGRLTYPAQLNGQPFSVNYSYTDRGALSSVYRSNSITTYWRAYERDSMGRLKTAHYGNGVSRVFRYDTQGRLRFTEAKKHLTDVQKLAYEYTANDNLSARHDLMVGVTQKYTYDALDRLDRWKVQQNCQTLDVQFQYDALGNMLSRSPVSGWEPSASLQYTGGTSGGPHAVKQAQLGAESFTYEYDHRGNQLAQRDAQGALVRSVQYTPANLPESISSSSGTVRFDYDASGTRVRKYADNGQDETVYVGGLYQRRKQGSTVTHIVSIPSPEGVVAELSWQEGSTSESTRYFLNDPQGSPDTVTDASGTVLERIKYEPFGGRRQATNLAQTSTTSHTGARRGFTGHEQDDELGLINMRGRIYDPRMMKFLSVDPVIAEPGSAQAYNAYSYVLNNPLRYTDPSGFTPYGGELVSSWGGGWTGAPQSHQSRIMSALERHLSMPGPSLYLPSVDFKVPSIQSLDDTRTQPDARHTNDIGQSSGSSKSGLTSLLTTASSTFNDVADKVPCGVMVGCHLGRAMTKSQLDSMVNASALYDRYAPVSKLAAASFAINEFIPFVSAGEGVLGAKSACTTGTVGSCAVGIGKAGFYTLAAGAAIYSMGRSASGVATRVSSLVTRRATPVATAAGTQLVADLDDLAKHAPNIKPLEGYYTVATHADSKSAWLLRGGEWVKVGHRALARFIEKSGWKKGEKIFLVACDSGACDRGLAQNLANKLGAEVLAPQGKAVLMSDGTVQSSHGIWRTFFPGAH</sequence>
<evidence type="ECO:0000256" key="2">
    <source>
        <dbReference type="ARBA" id="ARBA00022525"/>
    </source>
</evidence>
<feature type="region of interest" description="Disordered" evidence="6">
    <location>
        <begin position="2033"/>
        <end position="2059"/>
    </location>
</feature>
<dbReference type="PANTHER" id="PTHR32305:SF15">
    <property type="entry name" value="PROTEIN RHSA-RELATED"/>
    <property type="match status" value="1"/>
</dbReference>
<dbReference type="InterPro" id="IPR022385">
    <property type="entry name" value="Rhs_assc_core"/>
</dbReference>
<proteinExistence type="predicted"/>
<reference evidence="8 9" key="1">
    <citation type="submission" date="2016-10" db="EMBL/GenBank/DDBJ databases">
        <authorList>
            <person name="Varghese N."/>
            <person name="Submissions S."/>
        </authorList>
    </citation>
    <scope>NUCLEOTIDE SEQUENCE [LARGE SCALE GENOMIC DNA]</scope>
    <source>
        <strain evidence="8 9">DSM 16525</strain>
    </source>
</reference>
<feature type="compositionally biased region" description="Low complexity" evidence="6">
    <location>
        <begin position="2049"/>
        <end position="2059"/>
    </location>
</feature>
<dbReference type="InterPro" id="IPR028994">
    <property type="entry name" value="Integrin_alpha_N"/>
</dbReference>
<dbReference type="InterPro" id="IPR003284">
    <property type="entry name" value="Sal_SpvB"/>
</dbReference>
<keyword evidence="3" id="KW-0732">Signal</keyword>
<dbReference type="Pfam" id="PF03534">
    <property type="entry name" value="SpvB"/>
    <property type="match status" value="1"/>
</dbReference>
<comment type="caution">
    <text evidence="8">The sequence shown here is derived from an EMBL/GenBank/DDBJ whole genome shotgun (WGS) entry which is preliminary data.</text>
</comment>
<dbReference type="InterPro" id="IPR056823">
    <property type="entry name" value="TEN-like_YD-shell"/>
</dbReference>
<feature type="region of interest" description="Disordered" evidence="6">
    <location>
        <begin position="47"/>
        <end position="66"/>
    </location>
</feature>
<evidence type="ECO:0000259" key="7">
    <source>
        <dbReference type="Pfam" id="PF25023"/>
    </source>
</evidence>
<feature type="compositionally biased region" description="Basic and acidic residues" evidence="6">
    <location>
        <begin position="2034"/>
        <end position="2046"/>
    </location>
</feature>
<gene>
    <name evidence="8" type="ORF">SAMN05443572_104185</name>
</gene>
<organism evidence="8 9">
    <name type="scientific">Myxococcus fulvus</name>
    <dbReference type="NCBI Taxonomy" id="33"/>
    <lineage>
        <taxon>Bacteria</taxon>
        <taxon>Pseudomonadati</taxon>
        <taxon>Myxococcota</taxon>
        <taxon>Myxococcia</taxon>
        <taxon>Myxococcales</taxon>
        <taxon>Cystobacterineae</taxon>
        <taxon>Myxococcaceae</taxon>
        <taxon>Myxococcus</taxon>
    </lineage>
</organism>
<evidence type="ECO:0000313" key="9">
    <source>
        <dbReference type="Proteomes" id="UP000183760"/>
    </source>
</evidence>
<dbReference type="InterPro" id="IPR050708">
    <property type="entry name" value="T6SS_VgrG/RHS"/>
</dbReference>
<name>A0ABY1CEI8_MYXFU</name>
<dbReference type="PANTHER" id="PTHR32305">
    <property type="match status" value="1"/>
</dbReference>